<dbReference type="InterPro" id="IPR000150">
    <property type="entry name" value="Cof"/>
</dbReference>
<organism evidence="1 2">
    <name type="scientific">Alicyclobacillus fodiniaquatilis</name>
    <dbReference type="NCBI Taxonomy" id="1661150"/>
    <lineage>
        <taxon>Bacteria</taxon>
        <taxon>Bacillati</taxon>
        <taxon>Bacillota</taxon>
        <taxon>Bacilli</taxon>
        <taxon>Bacillales</taxon>
        <taxon>Alicyclobacillaceae</taxon>
        <taxon>Alicyclobacillus</taxon>
    </lineage>
</organism>
<reference evidence="2" key="1">
    <citation type="journal article" date="2019" name="Int. J. Syst. Evol. Microbiol.">
        <title>The Global Catalogue of Microorganisms (GCM) 10K type strain sequencing project: providing services to taxonomists for standard genome sequencing and annotation.</title>
        <authorList>
            <consortium name="The Broad Institute Genomics Platform"/>
            <consortium name="The Broad Institute Genome Sequencing Center for Infectious Disease"/>
            <person name="Wu L."/>
            <person name="Ma J."/>
        </authorList>
    </citation>
    <scope>NUCLEOTIDE SEQUENCE [LARGE SCALE GENOMIC DNA]</scope>
    <source>
        <strain evidence="2">CGMCC 1.12286</strain>
    </source>
</reference>
<dbReference type="SUPFAM" id="SSF56784">
    <property type="entry name" value="HAD-like"/>
    <property type="match status" value="1"/>
</dbReference>
<dbReference type="GO" id="GO:0016787">
    <property type="term" value="F:hydrolase activity"/>
    <property type="evidence" value="ECO:0007669"/>
    <property type="project" value="UniProtKB-KW"/>
</dbReference>
<dbReference type="NCBIfam" id="TIGR01484">
    <property type="entry name" value="HAD-SF-IIB"/>
    <property type="match status" value="1"/>
</dbReference>
<keyword evidence="2" id="KW-1185">Reference proteome</keyword>
<name>A0ABW4JF40_9BACL</name>
<proteinExistence type="predicted"/>
<dbReference type="RefSeq" id="WP_377942429.1">
    <property type="nucleotide sequence ID" value="NZ_JBHUCX010000020.1"/>
</dbReference>
<keyword evidence="1" id="KW-0378">Hydrolase</keyword>
<dbReference type="InterPro" id="IPR036412">
    <property type="entry name" value="HAD-like_sf"/>
</dbReference>
<accession>A0ABW4JF40</accession>
<dbReference type="EC" id="3.1.3.-" evidence="1"/>
<dbReference type="SFLD" id="SFLDG01140">
    <property type="entry name" value="C2.B:_Phosphomannomutase_and_P"/>
    <property type="match status" value="1"/>
</dbReference>
<dbReference type="Proteomes" id="UP001597079">
    <property type="component" value="Unassembled WGS sequence"/>
</dbReference>
<dbReference type="PANTHER" id="PTHR10000">
    <property type="entry name" value="PHOSPHOSERINE PHOSPHATASE"/>
    <property type="match status" value="1"/>
</dbReference>
<evidence type="ECO:0000313" key="1">
    <source>
        <dbReference type="EMBL" id="MFD1674565.1"/>
    </source>
</evidence>
<dbReference type="EC" id="3.-.-.-" evidence="1"/>
<sequence>MRNTDIQMVFLDIDGTLFVEGKLVQSGIRAVEQLTAQGIPVAICTGRSVLHAKHVQDTLDVPYGIFFNGGLVRTKTDELFATPFKADDVAGIVHYARSHGISTILHTHERAVSFAPIPEQYKAILAFFDFPSIEIVPFAVANLDNINIFQINAFMTREWDADFETRFPASYIYRWDTRAVDFQRRKSDKSIGAKHLLDHLGIKPEHALHIGDGGNDIGMFKTLGYSYAMGNATDDVKQFAKRVTTNAEDDGVARALHELGLIS</sequence>
<protein>
    <submittedName>
        <fullName evidence="1">HAD family hydrolase</fullName>
        <ecNumber evidence="1">3.-.-.-</ecNumber>
        <ecNumber evidence="1">3.1.3.-</ecNumber>
    </submittedName>
</protein>
<dbReference type="EMBL" id="JBHUCX010000020">
    <property type="protein sequence ID" value="MFD1674565.1"/>
    <property type="molecule type" value="Genomic_DNA"/>
</dbReference>
<evidence type="ECO:0000313" key="2">
    <source>
        <dbReference type="Proteomes" id="UP001597079"/>
    </source>
</evidence>
<dbReference type="InterPro" id="IPR023214">
    <property type="entry name" value="HAD_sf"/>
</dbReference>
<comment type="caution">
    <text evidence="1">The sequence shown here is derived from an EMBL/GenBank/DDBJ whole genome shotgun (WGS) entry which is preliminary data.</text>
</comment>
<dbReference type="Gene3D" id="3.40.50.1000">
    <property type="entry name" value="HAD superfamily/HAD-like"/>
    <property type="match status" value="1"/>
</dbReference>
<gene>
    <name evidence="1" type="ORF">ACFSB2_07570</name>
</gene>
<dbReference type="Gene3D" id="3.30.1240.10">
    <property type="match status" value="1"/>
</dbReference>
<dbReference type="SFLD" id="SFLDS00003">
    <property type="entry name" value="Haloacid_Dehalogenase"/>
    <property type="match status" value="1"/>
</dbReference>
<dbReference type="Pfam" id="PF08282">
    <property type="entry name" value="Hydrolase_3"/>
    <property type="match status" value="1"/>
</dbReference>
<dbReference type="NCBIfam" id="TIGR00099">
    <property type="entry name" value="Cof-subfamily"/>
    <property type="match status" value="1"/>
</dbReference>
<dbReference type="PANTHER" id="PTHR10000:SF25">
    <property type="entry name" value="PHOSPHATASE YKRA-RELATED"/>
    <property type="match status" value="1"/>
</dbReference>
<dbReference type="InterPro" id="IPR006379">
    <property type="entry name" value="HAD-SF_hydro_IIB"/>
</dbReference>